<reference evidence="1 2" key="1">
    <citation type="submission" date="2013-12" db="EMBL/GenBank/DDBJ databases">
        <authorList>
            <consortium name="DOE Joint Genome Institute"/>
            <person name="Eisen J."/>
            <person name="Huntemann M."/>
            <person name="Han J."/>
            <person name="Chen A."/>
            <person name="Kyrpides N."/>
            <person name="Mavromatis K."/>
            <person name="Markowitz V."/>
            <person name="Palaniappan K."/>
            <person name="Ivanova N."/>
            <person name="Schaumberg A."/>
            <person name="Pati A."/>
            <person name="Liolios K."/>
            <person name="Nordberg H.P."/>
            <person name="Cantor M.N."/>
            <person name="Hua S.X."/>
            <person name="Woyke T."/>
        </authorList>
    </citation>
    <scope>NUCLEOTIDE SEQUENCE [LARGE SCALE GENOMIC DNA]</scope>
    <source>
        <strain evidence="2">DSM 19437</strain>
    </source>
</reference>
<dbReference type="AlphaFoldDB" id="W0F082"/>
<organism evidence="1 2">
    <name type="scientific">Niabella soli DSM 19437</name>
    <dbReference type="NCBI Taxonomy" id="929713"/>
    <lineage>
        <taxon>Bacteria</taxon>
        <taxon>Pseudomonadati</taxon>
        <taxon>Bacteroidota</taxon>
        <taxon>Chitinophagia</taxon>
        <taxon>Chitinophagales</taxon>
        <taxon>Chitinophagaceae</taxon>
        <taxon>Niabella</taxon>
    </lineage>
</organism>
<dbReference type="STRING" id="929713.NIASO_05170"/>
<sequence length="69" mass="8080">MVEVCKTNVRGRHDSMAMLNILKQKFPELIMNFDLEDCDRILRIEGDPIFITAIISEMKLKDFICEPLH</sequence>
<proteinExistence type="predicted"/>
<evidence type="ECO:0000313" key="2">
    <source>
        <dbReference type="Proteomes" id="UP000003586"/>
    </source>
</evidence>
<keyword evidence="2" id="KW-1185">Reference proteome</keyword>
<protein>
    <submittedName>
        <fullName evidence="1">Uncharacterized protein</fullName>
    </submittedName>
</protein>
<accession>W0F082</accession>
<name>W0F082_9BACT</name>
<dbReference type="EMBL" id="CP007035">
    <property type="protein sequence ID" value="AHF14741.1"/>
    <property type="molecule type" value="Genomic_DNA"/>
</dbReference>
<dbReference type="HOGENOM" id="CLU_134973_7_0_10"/>
<evidence type="ECO:0000313" key="1">
    <source>
        <dbReference type="EMBL" id="AHF14741.1"/>
    </source>
</evidence>
<dbReference type="KEGG" id="nso:NIASO_05170"/>
<dbReference type="Proteomes" id="UP000003586">
    <property type="component" value="Chromosome"/>
</dbReference>
<gene>
    <name evidence="1" type="ORF">NIASO_05170</name>
</gene>
<dbReference type="RefSeq" id="WP_008583037.1">
    <property type="nucleotide sequence ID" value="NZ_CP007035.1"/>
</dbReference>